<dbReference type="Proteomes" id="UP000037696">
    <property type="component" value="Unassembled WGS sequence"/>
</dbReference>
<dbReference type="AlphaFoldDB" id="A0A0M9WJG5"/>
<reference evidence="1 2" key="1">
    <citation type="submission" date="2015-08" db="EMBL/GenBank/DDBJ databases">
        <title>Genome sequencing of Penicillium nordicum.</title>
        <authorList>
            <person name="Nguyen H.D."/>
            <person name="Seifert K.A."/>
        </authorList>
    </citation>
    <scope>NUCLEOTIDE SEQUENCE [LARGE SCALE GENOMIC DNA]</scope>
    <source>
        <strain evidence="1 2">DAOMC 185683</strain>
    </source>
</reference>
<dbReference type="OrthoDB" id="9876299at2759"/>
<accession>A0A0M9WJG5</accession>
<proteinExistence type="predicted"/>
<evidence type="ECO:0000313" key="2">
    <source>
        <dbReference type="Proteomes" id="UP000037696"/>
    </source>
</evidence>
<protein>
    <submittedName>
        <fullName evidence="1">Uncharacterized protein</fullName>
    </submittedName>
</protein>
<comment type="caution">
    <text evidence="1">The sequence shown here is derived from an EMBL/GenBank/DDBJ whole genome shotgun (WGS) entry which is preliminary data.</text>
</comment>
<organism evidence="1 2">
    <name type="scientific">Penicillium nordicum</name>
    <dbReference type="NCBI Taxonomy" id="229535"/>
    <lineage>
        <taxon>Eukaryota</taxon>
        <taxon>Fungi</taxon>
        <taxon>Dikarya</taxon>
        <taxon>Ascomycota</taxon>
        <taxon>Pezizomycotina</taxon>
        <taxon>Eurotiomycetes</taxon>
        <taxon>Eurotiomycetidae</taxon>
        <taxon>Eurotiales</taxon>
        <taxon>Aspergillaceae</taxon>
        <taxon>Penicillium</taxon>
    </lineage>
</organism>
<evidence type="ECO:0000313" key="1">
    <source>
        <dbReference type="EMBL" id="KOS47183.1"/>
    </source>
</evidence>
<keyword evidence="2" id="KW-1185">Reference proteome</keyword>
<sequence length="130" mass="14628">MILCRINNEYRSLPYQPRQLKRTPTHDVIIVRLFSIPLDVVSPEIVTDVFTVNALGTLALYQAVKPLLEKSQAPTPSGCRSLVPPVRLADLRFIGLTSLRRTGSRTGSLRKMLPALAYPDWENNRLTLDT</sequence>
<name>A0A0M9WJG5_9EURO</name>
<dbReference type="EMBL" id="LHQQ01000019">
    <property type="protein sequence ID" value="KOS47183.1"/>
    <property type="molecule type" value="Genomic_DNA"/>
</dbReference>
<gene>
    <name evidence="1" type="ORF">ACN38_g1860</name>
</gene>